<reference evidence="1 2" key="1">
    <citation type="journal article" date="2018" name="Mol. Biol. Evol.">
        <title>Broad Genomic Sampling Reveals a Smut Pathogenic Ancestry of the Fungal Clade Ustilaginomycotina.</title>
        <authorList>
            <person name="Kijpornyongpan T."/>
            <person name="Mondo S.J."/>
            <person name="Barry K."/>
            <person name="Sandor L."/>
            <person name="Lee J."/>
            <person name="Lipzen A."/>
            <person name="Pangilinan J."/>
            <person name="LaButti K."/>
            <person name="Hainaut M."/>
            <person name="Henrissat B."/>
            <person name="Grigoriev I.V."/>
            <person name="Spatafora J.W."/>
            <person name="Aime M.C."/>
        </authorList>
    </citation>
    <scope>NUCLEOTIDE SEQUENCE [LARGE SCALE GENOMIC DNA]</scope>
    <source>
        <strain evidence="1 2">SA 807</strain>
    </source>
</reference>
<dbReference type="Proteomes" id="UP000245626">
    <property type="component" value="Unassembled WGS sequence"/>
</dbReference>
<evidence type="ECO:0000313" key="1">
    <source>
        <dbReference type="EMBL" id="PWN52606.1"/>
    </source>
</evidence>
<sequence>MLDLEAKGQDPASDRIPPLYQQPRRNKARFPIKVLLCFVAFLTLYDFISYPSSSVNRHTSFKPSPNPHIAQTFRASLDKCARAQAAAGPPPDFAGRKRSDRFEEGTPLVIIRNATVWTGDEGGTEVRREVDVFLDGGIIKKISRSKDKQNYVSSFSNHVKEIDAKGKWLTPGVVDMHVHLSDQPVPDLDGSVDNNSIGNNINPYLRSIDSFNQHDPSFKRALSGGITSTLVLPGSANSLGGQAYPIKLRSVSSGEPSGRLIDPPLALTLNGEANSGRDSLYLNETGMVRHDASSSFRHMKMACGENPRRVYRKTRMDEAWDFRKAFDQARELKNKQDSFCEAAKVLADTGSFAGFASEEEATFPDDLSLEALVDVLRGKVKVNTHCYTSNDFESYIRHSNEFRFPVASFHHATEAYLTPELFKKAYGPEPPAIALFSTNMNYKLEAYFGSPFNGAILASHNITPIYKSDHPVTDSRRVINQAGQAHHFGLSESDALKSVITAPAEALGLGHRIGYVKEGHDADLVLWNTHPLRLGSTPEQVIIDGIPQLEQKLTPSPSLPSTLDFKATSSHKSEPAPPAPPSGDYAKEIERVKNSTALIQTYETKAFPIASEPVSCALLKNVKWIFYKAESGAKGKVGIKSKSLGGKAYDVVVEDGEIICEGTGDDCARVCKGLRDPDVVLDTKGGTILPGLTSYGSNLGLTDIVAEYSTSDGDTLDPTTSSNNEAANTAAAMTSWPLVRAVDGLHWGGHDLLRARASGITTAIVMPQSDTFFSGLSTRFDTGAKHGLDGSAAIRQEEVAMHVTLNHFKNQAPSISEQVGLLRQILKGAKHGSTSEPSNSNSAEAWGKVIRGQLPLVVTALSSDQIVTLLKLKDEFPTVKLVLSGATESHLVADEIAKRDVGVLLIPQTWMRTWDELKSLPGPPLTKETTLSSLIKAGVKVGLKIEEGWMASNLLWDATRAALETDGQLVEEDVVALISSNLDEILDLKRSDPGLVAFDGSPFEYGSKVLAVAGPRGVEVVP</sequence>
<name>A0ACD0P3P2_9BASI</name>
<gene>
    <name evidence="1" type="ORF">IE53DRAFT_311777</name>
</gene>
<dbReference type="EMBL" id="KZ819767">
    <property type="protein sequence ID" value="PWN52606.1"/>
    <property type="molecule type" value="Genomic_DNA"/>
</dbReference>
<proteinExistence type="predicted"/>
<keyword evidence="2" id="KW-1185">Reference proteome</keyword>
<evidence type="ECO:0000313" key="2">
    <source>
        <dbReference type="Proteomes" id="UP000245626"/>
    </source>
</evidence>
<protein>
    <submittedName>
        <fullName evidence="1">Uncharacterized protein</fullName>
    </submittedName>
</protein>
<accession>A0ACD0P3P2</accession>
<organism evidence="1 2">
    <name type="scientific">Violaceomyces palustris</name>
    <dbReference type="NCBI Taxonomy" id="1673888"/>
    <lineage>
        <taxon>Eukaryota</taxon>
        <taxon>Fungi</taxon>
        <taxon>Dikarya</taxon>
        <taxon>Basidiomycota</taxon>
        <taxon>Ustilaginomycotina</taxon>
        <taxon>Ustilaginomycetes</taxon>
        <taxon>Violaceomycetales</taxon>
        <taxon>Violaceomycetaceae</taxon>
        <taxon>Violaceomyces</taxon>
    </lineage>
</organism>